<evidence type="ECO:0000313" key="2">
    <source>
        <dbReference type="EMBL" id="KDO48590.1"/>
    </source>
</evidence>
<feature type="non-terminal residue" evidence="2">
    <location>
        <position position="101"/>
    </location>
</feature>
<protein>
    <recommendedName>
        <fullName evidence="4">RNase H type-1 domain-containing protein</fullName>
    </recommendedName>
</protein>
<keyword evidence="1" id="KW-0812">Transmembrane</keyword>
<keyword evidence="3" id="KW-1185">Reference proteome</keyword>
<organism evidence="2 3">
    <name type="scientific">Citrus sinensis</name>
    <name type="common">Sweet orange</name>
    <name type="synonym">Citrus aurantium var. sinensis</name>
    <dbReference type="NCBI Taxonomy" id="2711"/>
    <lineage>
        <taxon>Eukaryota</taxon>
        <taxon>Viridiplantae</taxon>
        <taxon>Streptophyta</taxon>
        <taxon>Embryophyta</taxon>
        <taxon>Tracheophyta</taxon>
        <taxon>Spermatophyta</taxon>
        <taxon>Magnoliopsida</taxon>
        <taxon>eudicotyledons</taxon>
        <taxon>Gunneridae</taxon>
        <taxon>Pentapetalae</taxon>
        <taxon>rosids</taxon>
        <taxon>malvids</taxon>
        <taxon>Sapindales</taxon>
        <taxon>Rutaceae</taxon>
        <taxon>Aurantioideae</taxon>
        <taxon>Citrus</taxon>
    </lineage>
</organism>
<dbReference type="Proteomes" id="UP000027120">
    <property type="component" value="Unassembled WGS sequence"/>
</dbReference>
<feature type="transmembrane region" description="Helical" evidence="1">
    <location>
        <begin position="42"/>
        <end position="61"/>
    </location>
</feature>
<gene>
    <name evidence="2" type="ORF">CISIN_1g041278mg</name>
</gene>
<dbReference type="EMBL" id="KK785139">
    <property type="protein sequence ID" value="KDO48590.1"/>
    <property type="molecule type" value="Genomic_DNA"/>
</dbReference>
<evidence type="ECO:0008006" key="4">
    <source>
        <dbReference type="Google" id="ProtNLM"/>
    </source>
</evidence>
<evidence type="ECO:0000256" key="1">
    <source>
        <dbReference type="SAM" id="Phobius"/>
    </source>
</evidence>
<accession>A0A067E403</accession>
<keyword evidence="1" id="KW-0472">Membrane</keyword>
<sequence>MVLVWFLVMLYVMHIVLKRMLSMSFINAPMHGKYMIVKEIFFWIWELTAFATKLIAIILAIEHASIRDWTMLWIECDSPLTVHLCNKRLLPPWFLTHRWNN</sequence>
<reference evidence="2 3" key="1">
    <citation type="submission" date="2014-04" db="EMBL/GenBank/DDBJ databases">
        <authorList>
            <consortium name="International Citrus Genome Consortium"/>
            <person name="Gmitter F."/>
            <person name="Chen C."/>
            <person name="Farmerie W."/>
            <person name="Harkins T."/>
            <person name="Desany B."/>
            <person name="Mohiuddin M."/>
            <person name="Kodira C."/>
            <person name="Borodovsky M."/>
            <person name="Lomsadze A."/>
            <person name="Burns P."/>
            <person name="Jenkins J."/>
            <person name="Prochnik S."/>
            <person name="Shu S."/>
            <person name="Chapman J."/>
            <person name="Pitluck S."/>
            <person name="Schmutz J."/>
            <person name="Rokhsar D."/>
        </authorList>
    </citation>
    <scope>NUCLEOTIDE SEQUENCE</scope>
</reference>
<evidence type="ECO:0000313" key="3">
    <source>
        <dbReference type="Proteomes" id="UP000027120"/>
    </source>
</evidence>
<dbReference type="AlphaFoldDB" id="A0A067E403"/>
<name>A0A067E403_CITSI</name>
<proteinExistence type="predicted"/>
<keyword evidence="1" id="KW-1133">Transmembrane helix</keyword>